<proteinExistence type="predicted"/>
<reference evidence="1 2" key="1">
    <citation type="submission" date="2017-08" db="EMBL/GenBank/DDBJ databases">
        <title>Burning lignite coal seam in the remote Altai Mountains harbors a hydrogen-driven thermophilic microbial community.</title>
        <authorList>
            <person name="Kadnikov V.V."/>
            <person name="Mardanov A.V."/>
            <person name="Ivasenko D."/>
            <person name="Beletsky A.V."/>
            <person name="Karnachuk O.V."/>
            <person name="Ravin N.V."/>
        </authorList>
    </citation>
    <scope>NUCLEOTIDE SEQUENCE [LARGE SCALE GENOMIC DNA]</scope>
    <source>
        <strain evidence="1">AL33</strain>
    </source>
</reference>
<gene>
    <name evidence="1" type="ORF">HSCHL_1322</name>
</gene>
<dbReference type="EMBL" id="PEBV01000043">
    <property type="protein sequence ID" value="PTQ51565.1"/>
    <property type="molecule type" value="Genomic_DNA"/>
</dbReference>
<dbReference type="AlphaFoldDB" id="A0A2T5G5X0"/>
<comment type="caution">
    <text evidence="1">The sequence shown here is derived from an EMBL/GenBank/DDBJ whole genome shotgun (WGS) entry which is preliminary data.</text>
</comment>
<evidence type="ECO:0000313" key="2">
    <source>
        <dbReference type="Proteomes" id="UP000244180"/>
    </source>
</evidence>
<protein>
    <submittedName>
        <fullName evidence="1">ThiJ/PfpI family protein</fullName>
    </submittedName>
</protein>
<dbReference type="Proteomes" id="UP000244180">
    <property type="component" value="Unassembled WGS sequence"/>
</dbReference>
<dbReference type="RefSeq" id="WP_423785945.1">
    <property type="nucleotide sequence ID" value="NZ_PEBV01000043.1"/>
</dbReference>
<name>A0A2T5G5X0_HYDSH</name>
<accession>A0A2T5G5X0</accession>
<sequence length="45" mass="5192">MPDRFFFAQCPHRWAYWVDEPVVVDGNLISARRSPDLPAYGRALA</sequence>
<organism evidence="1 2">
    <name type="scientific">Hydrogenibacillus schlegelii</name>
    <name type="common">Bacillus schlegelii</name>
    <dbReference type="NCBI Taxonomy" id="1484"/>
    <lineage>
        <taxon>Bacteria</taxon>
        <taxon>Bacillati</taxon>
        <taxon>Bacillota</taxon>
        <taxon>Bacilli</taxon>
        <taxon>Bacillales</taxon>
        <taxon>Bacillales Family X. Incertae Sedis</taxon>
        <taxon>Hydrogenibacillus</taxon>
    </lineage>
</organism>
<evidence type="ECO:0000313" key="1">
    <source>
        <dbReference type="EMBL" id="PTQ51565.1"/>
    </source>
</evidence>